<dbReference type="GO" id="GO:0030313">
    <property type="term" value="C:cell envelope"/>
    <property type="evidence" value="ECO:0007669"/>
    <property type="project" value="UniProtKB-SubCell"/>
</dbReference>
<organism evidence="8">
    <name type="scientific">Tuwongella immobilis</name>
    <dbReference type="NCBI Taxonomy" id="692036"/>
    <lineage>
        <taxon>Bacteria</taxon>
        <taxon>Pseudomonadati</taxon>
        <taxon>Planctomycetota</taxon>
        <taxon>Planctomycetia</taxon>
        <taxon>Gemmatales</taxon>
        <taxon>Gemmataceae</taxon>
        <taxon>Tuwongella</taxon>
    </lineage>
</organism>
<gene>
    <name evidence="8" type="ORF">GMBLW1_33770</name>
</gene>
<dbReference type="InterPro" id="IPR036249">
    <property type="entry name" value="Thioredoxin-like_sf"/>
</dbReference>
<evidence type="ECO:0000256" key="3">
    <source>
        <dbReference type="ARBA" id="ARBA00023157"/>
    </source>
</evidence>
<proteinExistence type="predicted"/>
<evidence type="ECO:0000256" key="6">
    <source>
        <dbReference type="SAM" id="SignalP"/>
    </source>
</evidence>
<dbReference type="Gene3D" id="3.40.30.10">
    <property type="entry name" value="Glutaredoxin"/>
    <property type="match status" value="1"/>
</dbReference>
<dbReference type="GO" id="GO:0017004">
    <property type="term" value="P:cytochrome complex assembly"/>
    <property type="evidence" value="ECO:0007669"/>
    <property type="project" value="UniProtKB-KW"/>
</dbReference>
<evidence type="ECO:0000256" key="1">
    <source>
        <dbReference type="ARBA" id="ARBA00004196"/>
    </source>
</evidence>
<keyword evidence="4" id="KW-0676">Redox-active center</keyword>
<keyword evidence="3" id="KW-1015">Disulfide bond</keyword>
<dbReference type="GO" id="GO:0016491">
    <property type="term" value="F:oxidoreductase activity"/>
    <property type="evidence" value="ECO:0007669"/>
    <property type="project" value="InterPro"/>
</dbReference>
<dbReference type="EMBL" id="LR586016">
    <property type="protein sequence ID" value="VIP00583.1"/>
    <property type="molecule type" value="Genomic_DNA"/>
</dbReference>
<evidence type="ECO:0000259" key="7">
    <source>
        <dbReference type="PROSITE" id="PS51352"/>
    </source>
</evidence>
<keyword evidence="8" id="KW-0413">Isomerase</keyword>
<dbReference type="AlphaFoldDB" id="A0A6C2YHG3"/>
<feature type="signal peptide" evidence="6">
    <location>
        <begin position="1"/>
        <end position="20"/>
    </location>
</feature>
<dbReference type="InterPro" id="IPR050553">
    <property type="entry name" value="Thioredoxin_ResA/DsbE_sf"/>
</dbReference>
<feature type="region of interest" description="Disordered" evidence="5">
    <location>
        <begin position="23"/>
        <end position="44"/>
    </location>
</feature>
<keyword evidence="2" id="KW-0201">Cytochrome c-type biogenesis</keyword>
<dbReference type="InParanoid" id="A0A6C2YHG3"/>
<dbReference type="SUPFAM" id="SSF52833">
    <property type="entry name" value="Thioredoxin-like"/>
    <property type="match status" value="1"/>
</dbReference>
<dbReference type="CDD" id="cd02966">
    <property type="entry name" value="TlpA_like_family"/>
    <property type="match status" value="1"/>
</dbReference>
<keyword evidence="6" id="KW-0732">Signal</keyword>
<dbReference type="InterPro" id="IPR013766">
    <property type="entry name" value="Thioredoxin_domain"/>
</dbReference>
<dbReference type="RefSeq" id="WP_162655791.1">
    <property type="nucleotide sequence ID" value="NZ_LR593887.1"/>
</dbReference>
<keyword evidence="9" id="KW-1185">Reference proteome</keyword>
<evidence type="ECO:0000313" key="8">
    <source>
        <dbReference type="EMBL" id="VIP00583.1"/>
    </source>
</evidence>
<dbReference type="EMBL" id="LR593887">
    <property type="protein sequence ID" value="VTR96584.1"/>
    <property type="molecule type" value="Genomic_DNA"/>
</dbReference>
<dbReference type="Proteomes" id="UP000464378">
    <property type="component" value="Chromosome"/>
</dbReference>
<evidence type="ECO:0000313" key="9">
    <source>
        <dbReference type="Proteomes" id="UP000464378"/>
    </source>
</evidence>
<sequence length="378" mass="41851">MRRLTTGVLSAMLFCAPVWAADDKPAAKPSADSTAPQKEGTSREDAFKKLRNDLAAEQAAMMKPLREAKTDEERQKAIANLKPVNIKKYETDLIKLIEEDPKDKSSAAMIVFAMTSLRSQNAKLAGYLTEYHLDNPAITSVLQTAAMGRAPQLTPLMEAILEKSTDTDKKGLATFGLASTYFNQGEDGNAELMAKAEKLFDRASTEFGDVKLGNTTLKKRSEGFLKEIRELAVGKTLPDVACNTLEGKAVKISDYRGKVVVLDIWATWCGPCRAMIPSERELVKSMAGKPFELISVSFDAEKETLEKFLEKEPMPWTHWWNGAKDGVGTDLNIRFFPTIYVIDAKGVIRHKNIRGKQLDEAVEKLVKETEEASKKAAN</sequence>
<evidence type="ECO:0000256" key="4">
    <source>
        <dbReference type="ARBA" id="ARBA00023284"/>
    </source>
</evidence>
<dbReference type="Pfam" id="PF00578">
    <property type="entry name" value="AhpC-TSA"/>
    <property type="match status" value="1"/>
</dbReference>
<dbReference type="PANTHER" id="PTHR42852">
    <property type="entry name" value="THIOL:DISULFIDE INTERCHANGE PROTEIN DSBE"/>
    <property type="match status" value="1"/>
</dbReference>
<evidence type="ECO:0000256" key="2">
    <source>
        <dbReference type="ARBA" id="ARBA00022748"/>
    </source>
</evidence>
<dbReference type="GO" id="GO:0016209">
    <property type="term" value="F:antioxidant activity"/>
    <property type="evidence" value="ECO:0007669"/>
    <property type="project" value="InterPro"/>
</dbReference>
<reference evidence="8" key="1">
    <citation type="submission" date="2019-04" db="EMBL/GenBank/DDBJ databases">
        <authorList>
            <consortium name="Science for Life Laboratories"/>
        </authorList>
    </citation>
    <scope>NUCLEOTIDE SEQUENCE</scope>
    <source>
        <strain evidence="8">MBLW1</strain>
    </source>
</reference>
<dbReference type="PANTHER" id="PTHR42852:SF6">
    <property type="entry name" value="THIOL:DISULFIDE INTERCHANGE PROTEIN DSBE"/>
    <property type="match status" value="1"/>
</dbReference>
<accession>A0A6C2YHG3</accession>
<dbReference type="PROSITE" id="PS51352">
    <property type="entry name" value="THIOREDOXIN_2"/>
    <property type="match status" value="1"/>
</dbReference>
<protein>
    <recommendedName>
        <fullName evidence="7">Thioredoxin domain-containing protein</fullName>
    </recommendedName>
</protein>
<evidence type="ECO:0000256" key="5">
    <source>
        <dbReference type="SAM" id="MobiDB-lite"/>
    </source>
</evidence>
<feature type="chain" id="PRO_5033534735" description="Thioredoxin domain-containing protein" evidence="6">
    <location>
        <begin position="21"/>
        <end position="378"/>
    </location>
</feature>
<dbReference type="KEGG" id="tim:GMBLW1_33770"/>
<dbReference type="GO" id="GO:0016853">
    <property type="term" value="F:isomerase activity"/>
    <property type="evidence" value="ECO:0007669"/>
    <property type="project" value="UniProtKB-KW"/>
</dbReference>
<feature type="domain" description="Thioredoxin" evidence="7">
    <location>
        <begin position="231"/>
        <end position="371"/>
    </location>
</feature>
<comment type="subcellular location">
    <subcellularLocation>
        <location evidence="1">Cell envelope</location>
    </subcellularLocation>
</comment>
<name>A0A6C2YHG3_9BACT</name>
<dbReference type="InterPro" id="IPR000866">
    <property type="entry name" value="AhpC/TSA"/>
</dbReference>